<dbReference type="EMBL" id="CAJVQC010006655">
    <property type="protein sequence ID" value="CAG8569512.1"/>
    <property type="molecule type" value="Genomic_DNA"/>
</dbReference>
<comment type="caution">
    <text evidence="1">The sequence shown here is derived from an EMBL/GenBank/DDBJ whole genome shotgun (WGS) entry which is preliminary data.</text>
</comment>
<organism evidence="1 2">
    <name type="scientific">Racocetra persica</name>
    <dbReference type="NCBI Taxonomy" id="160502"/>
    <lineage>
        <taxon>Eukaryota</taxon>
        <taxon>Fungi</taxon>
        <taxon>Fungi incertae sedis</taxon>
        <taxon>Mucoromycota</taxon>
        <taxon>Glomeromycotina</taxon>
        <taxon>Glomeromycetes</taxon>
        <taxon>Diversisporales</taxon>
        <taxon>Gigasporaceae</taxon>
        <taxon>Racocetra</taxon>
    </lineage>
</organism>
<sequence length="80" mass="9068">MVEKNVVPLGRGKAGVTKPDLRRLARRGGVRRISAGTYEEARTALKNFLCEVLKDAVSYVEYRDKKTVTVFEMLLALKKR</sequence>
<reference evidence="1" key="1">
    <citation type="submission" date="2021-06" db="EMBL/GenBank/DDBJ databases">
        <authorList>
            <person name="Kallberg Y."/>
            <person name="Tangrot J."/>
            <person name="Rosling A."/>
        </authorList>
    </citation>
    <scope>NUCLEOTIDE SEQUENCE</scope>
    <source>
        <strain evidence="1">MA461A</strain>
    </source>
</reference>
<evidence type="ECO:0000313" key="1">
    <source>
        <dbReference type="EMBL" id="CAG8569512.1"/>
    </source>
</evidence>
<gene>
    <name evidence="1" type="ORF">RPERSI_LOCUS4695</name>
</gene>
<feature type="non-terminal residue" evidence="1">
    <location>
        <position position="80"/>
    </location>
</feature>
<keyword evidence="2" id="KW-1185">Reference proteome</keyword>
<dbReference type="Proteomes" id="UP000789920">
    <property type="component" value="Unassembled WGS sequence"/>
</dbReference>
<proteinExistence type="predicted"/>
<accession>A0ACA9M4F3</accession>
<evidence type="ECO:0000313" key="2">
    <source>
        <dbReference type="Proteomes" id="UP000789920"/>
    </source>
</evidence>
<name>A0ACA9M4F3_9GLOM</name>
<protein>
    <submittedName>
        <fullName evidence="1">20824_t:CDS:1</fullName>
    </submittedName>
</protein>